<comment type="caution">
    <text evidence="1">The sequence shown here is derived from an EMBL/GenBank/DDBJ whole genome shotgun (WGS) entry which is preliminary data.</text>
</comment>
<accession>X1T395</accession>
<reference evidence="1" key="1">
    <citation type="journal article" date="2014" name="Front. Microbiol.">
        <title>High frequency of phylogenetically diverse reductive dehalogenase-homologous genes in deep subseafloor sedimentary metagenomes.</title>
        <authorList>
            <person name="Kawai M."/>
            <person name="Futagami T."/>
            <person name="Toyoda A."/>
            <person name="Takaki Y."/>
            <person name="Nishi S."/>
            <person name="Hori S."/>
            <person name="Arai W."/>
            <person name="Tsubouchi T."/>
            <person name="Morono Y."/>
            <person name="Uchiyama I."/>
            <person name="Ito T."/>
            <person name="Fujiyama A."/>
            <person name="Inagaki F."/>
            <person name="Takami H."/>
        </authorList>
    </citation>
    <scope>NUCLEOTIDE SEQUENCE</scope>
    <source>
        <strain evidence="1">Expedition CK06-06</strain>
    </source>
</reference>
<gene>
    <name evidence="1" type="ORF">S12H4_31664</name>
</gene>
<protein>
    <submittedName>
        <fullName evidence="1">Uncharacterized protein</fullName>
    </submittedName>
</protein>
<sequence length="57" mass="6719">MLINNEIALKDALDLMHTEIVVIKRVIANPALSGQKEYNRKRLAILQNIQHWLYLYE</sequence>
<organism evidence="1">
    <name type="scientific">marine sediment metagenome</name>
    <dbReference type="NCBI Taxonomy" id="412755"/>
    <lineage>
        <taxon>unclassified sequences</taxon>
        <taxon>metagenomes</taxon>
        <taxon>ecological metagenomes</taxon>
    </lineage>
</organism>
<name>X1T395_9ZZZZ</name>
<proteinExistence type="predicted"/>
<evidence type="ECO:0000313" key="1">
    <source>
        <dbReference type="EMBL" id="GAI99688.1"/>
    </source>
</evidence>
<dbReference type="EMBL" id="BARW01018499">
    <property type="protein sequence ID" value="GAI99688.1"/>
    <property type="molecule type" value="Genomic_DNA"/>
</dbReference>
<dbReference type="AlphaFoldDB" id="X1T395"/>